<comment type="similarity">
    <text evidence="2">Belongs to the oxygen-dependent FAD-linked oxidoreductase family.</text>
</comment>
<organism evidence="7 8">
    <name type="scientific">Rhodococcoides kyotonense</name>
    <dbReference type="NCBI Taxonomy" id="398843"/>
    <lineage>
        <taxon>Bacteria</taxon>
        <taxon>Bacillati</taxon>
        <taxon>Actinomycetota</taxon>
        <taxon>Actinomycetes</taxon>
        <taxon>Mycobacteriales</taxon>
        <taxon>Nocardiaceae</taxon>
        <taxon>Rhodococcoides</taxon>
    </lineage>
</organism>
<evidence type="ECO:0000259" key="6">
    <source>
        <dbReference type="PROSITE" id="PS51387"/>
    </source>
</evidence>
<protein>
    <submittedName>
        <fullName evidence="7">FAD/FMN-containing dehydrogenase</fullName>
    </submittedName>
</protein>
<dbReference type="OrthoDB" id="545125at2"/>
<dbReference type="SUPFAM" id="SSF56176">
    <property type="entry name" value="FAD-binding/transporter-associated domain-like"/>
    <property type="match status" value="1"/>
</dbReference>
<reference evidence="8" key="1">
    <citation type="submission" date="2017-06" db="EMBL/GenBank/DDBJ databases">
        <authorList>
            <person name="Varghese N."/>
            <person name="Submissions S."/>
        </authorList>
    </citation>
    <scope>NUCLEOTIDE SEQUENCE [LARGE SCALE GENOMIC DNA]</scope>
    <source>
        <strain evidence="8">JCM 23211</strain>
    </source>
</reference>
<evidence type="ECO:0000256" key="2">
    <source>
        <dbReference type="ARBA" id="ARBA00005466"/>
    </source>
</evidence>
<dbReference type="InterPro" id="IPR036318">
    <property type="entry name" value="FAD-bd_PCMH-like_sf"/>
</dbReference>
<dbReference type="EMBL" id="FZOW01000004">
    <property type="protein sequence ID" value="SNS63487.1"/>
    <property type="molecule type" value="Genomic_DNA"/>
</dbReference>
<dbReference type="Gene3D" id="3.30.43.10">
    <property type="entry name" value="Uridine Diphospho-n-acetylenolpyruvylglucosamine Reductase, domain 2"/>
    <property type="match status" value="1"/>
</dbReference>
<dbReference type="Gene3D" id="3.30.465.10">
    <property type="match status" value="1"/>
</dbReference>
<keyword evidence="4" id="KW-0274">FAD</keyword>
<comment type="cofactor">
    <cofactor evidence="1">
        <name>FAD</name>
        <dbReference type="ChEBI" id="CHEBI:57692"/>
    </cofactor>
</comment>
<dbReference type="InterPro" id="IPR016166">
    <property type="entry name" value="FAD-bd_PCMH"/>
</dbReference>
<dbReference type="Pfam" id="PF01565">
    <property type="entry name" value="FAD_binding_4"/>
    <property type="match status" value="1"/>
</dbReference>
<name>A0A239G2K8_9NOCA</name>
<evidence type="ECO:0000256" key="1">
    <source>
        <dbReference type="ARBA" id="ARBA00001974"/>
    </source>
</evidence>
<dbReference type="GO" id="GO:0016491">
    <property type="term" value="F:oxidoreductase activity"/>
    <property type="evidence" value="ECO:0007669"/>
    <property type="project" value="UniProtKB-KW"/>
</dbReference>
<feature type="domain" description="FAD-binding PCMH-type" evidence="6">
    <location>
        <begin position="40"/>
        <end position="208"/>
    </location>
</feature>
<keyword evidence="8" id="KW-1185">Reference proteome</keyword>
<dbReference type="Gene3D" id="3.40.462.20">
    <property type="match status" value="1"/>
</dbReference>
<dbReference type="GO" id="GO:0071949">
    <property type="term" value="F:FAD binding"/>
    <property type="evidence" value="ECO:0007669"/>
    <property type="project" value="InterPro"/>
</dbReference>
<accession>A0A239G2K8</accession>
<dbReference type="InterPro" id="IPR016167">
    <property type="entry name" value="FAD-bd_PCMH_sub1"/>
</dbReference>
<evidence type="ECO:0000313" key="7">
    <source>
        <dbReference type="EMBL" id="SNS63487.1"/>
    </source>
</evidence>
<dbReference type="InterPro" id="IPR016169">
    <property type="entry name" value="FAD-bd_PCMH_sub2"/>
</dbReference>
<evidence type="ECO:0000313" key="8">
    <source>
        <dbReference type="Proteomes" id="UP000198327"/>
    </source>
</evidence>
<dbReference type="PROSITE" id="PS51387">
    <property type="entry name" value="FAD_PCMH"/>
    <property type="match status" value="1"/>
</dbReference>
<evidence type="ECO:0000256" key="5">
    <source>
        <dbReference type="ARBA" id="ARBA00023002"/>
    </source>
</evidence>
<dbReference type="AlphaFoldDB" id="A0A239G2K8"/>
<keyword evidence="3" id="KW-0285">Flavoprotein</keyword>
<evidence type="ECO:0000256" key="3">
    <source>
        <dbReference type="ARBA" id="ARBA00022630"/>
    </source>
</evidence>
<dbReference type="PANTHER" id="PTHR42973:SF39">
    <property type="entry name" value="FAD-BINDING PCMH-TYPE DOMAIN-CONTAINING PROTEIN"/>
    <property type="match status" value="1"/>
</dbReference>
<dbReference type="RefSeq" id="WP_089244846.1">
    <property type="nucleotide sequence ID" value="NZ_FZOW01000004.1"/>
</dbReference>
<gene>
    <name evidence="7" type="ORF">SAMN05421642_10439</name>
</gene>
<dbReference type="InterPro" id="IPR050416">
    <property type="entry name" value="FAD-linked_Oxidoreductase"/>
</dbReference>
<dbReference type="STRING" id="398843.A3K89_17000"/>
<dbReference type="PANTHER" id="PTHR42973">
    <property type="entry name" value="BINDING OXIDOREDUCTASE, PUTATIVE (AFU_ORTHOLOGUE AFUA_1G17690)-RELATED"/>
    <property type="match status" value="1"/>
</dbReference>
<sequence length="454" mass="47289">MTTTESNAVPTELDLATRGLVLEPGTAEYVVEVTGFNAAVDHQPAAILVAADADDVAAAVRIASRAGLKIAVKCTGHSAVAAGPDTILISTRALEKLDIDHHGRTATIGAGVVWQRVLDAAAPFGLAGLAGSATTVGAVGYTLGGGLSPIARTYGFAADHVRSIQVVTADGVVRRADEHENADLFWALRGGGAAFGIVTEIVVDLFPIQTVLGGGIFFDAADARAVVQAWRLWVPTLPESVTTSIAVLHLPPAPELPEPLRGRTVLHLRFTHVSCTEDGYALLAPMRGIAEPIIDTIAEIPFPAIAAVHMDPTEPIPAMERGMLLTELTDDAVDIFLGATELPLAIAELRAMGGALGRLPALANAVAGRDAAFNLFAIGVLVPPMADVVPGALDGFVGQFEPWSCGAFVNMAGAATGAPADRVRAAWDQETRDRLARIRADVDPQNLFSAAARW</sequence>
<proteinExistence type="inferred from homology"/>
<dbReference type="InterPro" id="IPR006094">
    <property type="entry name" value="Oxid_FAD_bind_N"/>
</dbReference>
<dbReference type="Proteomes" id="UP000198327">
    <property type="component" value="Unassembled WGS sequence"/>
</dbReference>
<evidence type="ECO:0000256" key="4">
    <source>
        <dbReference type="ARBA" id="ARBA00022827"/>
    </source>
</evidence>
<keyword evidence="5" id="KW-0560">Oxidoreductase</keyword>